<dbReference type="SMART" id="SM00906">
    <property type="entry name" value="Fungal_trans"/>
    <property type="match status" value="1"/>
</dbReference>
<evidence type="ECO:0000256" key="2">
    <source>
        <dbReference type="ARBA" id="ARBA00022833"/>
    </source>
</evidence>
<evidence type="ECO:0000256" key="4">
    <source>
        <dbReference type="ARBA" id="ARBA00023125"/>
    </source>
</evidence>
<feature type="compositionally biased region" description="Low complexity" evidence="7">
    <location>
        <begin position="765"/>
        <end position="774"/>
    </location>
</feature>
<dbReference type="InterPro" id="IPR007219">
    <property type="entry name" value="XnlR_reg_dom"/>
</dbReference>
<dbReference type="CDD" id="cd12148">
    <property type="entry name" value="fungal_TF_MHR"/>
    <property type="match status" value="1"/>
</dbReference>
<evidence type="ECO:0000256" key="1">
    <source>
        <dbReference type="ARBA" id="ARBA00022723"/>
    </source>
</evidence>
<dbReference type="Proteomes" id="UP000054107">
    <property type="component" value="Unassembled WGS sequence"/>
</dbReference>
<dbReference type="Pfam" id="PF04082">
    <property type="entry name" value="Fungal_trans"/>
    <property type="match status" value="1"/>
</dbReference>
<gene>
    <name evidence="9" type="primary">PARPA_08191.1 scaffold 32258</name>
</gene>
<organism evidence="9 10">
    <name type="scientific">Parasitella parasitica</name>
    <dbReference type="NCBI Taxonomy" id="35722"/>
    <lineage>
        <taxon>Eukaryota</taxon>
        <taxon>Fungi</taxon>
        <taxon>Fungi incertae sedis</taxon>
        <taxon>Mucoromycota</taxon>
        <taxon>Mucoromycotina</taxon>
        <taxon>Mucoromycetes</taxon>
        <taxon>Mucorales</taxon>
        <taxon>Mucorineae</taxon>
        <taxon>Mucoraceae</taxon>
        <taxon>Parasitella</taxon>
    </lineage>
</organism>
<feature type="domain" description="Xylanolytic transcriptional activator regulatory" evidence="8">
    <location>
        <begin position="229"/>
        <end position="318"/>
    </location>
</feature>
<keyword evidence="10" id="KW-1185">Reference proteome</keyword>
<name>A0A0B7NFB9_9FUNG</name>
<protein>
    <recommendedName>
        <fullName evidence="8">Xylanolytic transcriptional activator regulatory domain-containing protein</fullName>
    </recommendedName>
</protein>
<dbReference type="OrthoDB" id="4161332at2759"/>
<dbReference type="InterPro" id="IPR051615">
    <property type="entry name" value="Transcr_Regulatory_Elem"/>
</dbReference>
<evidence type="ECO:0000256" key="5">
    <source>
        <dbReference type="ARBA" id="ARBA00023163"/>
    </source>
</evidence>
<dbReference type="PANTHER" id="PTHR31313:SF81">
    <property type="entry name" value="TY1 ENHANCER ACTIVATOR"/>
    <property type="match status" value="1"/>
</dbReference>
<evidence type="ECO:0000313" key="10">
    <source>
        <dbReference type="Proteomes" id="UP000054107"/>
    </source>
</evidence>
<dbReference type="AlphaFoldDB" id="A0A0B7NFB9"/>
<evidence type="ECO:0000259" key="8">
    <source>
        <dbReference type="SMART" id="SM00906"/>
    </source>
</evidence>
<sequence>MQCKARSRPCTFSKDGSVLETTNEQDTESLDTTTPSPPTSRASTPPAPVLVAHSSSPKFKKPLPIDQKSLSSTTEVLNRLNKLWPAEGKEGKWELDPTKLLTTRKPKSPSNDHTFGIEYLPSKSVQHTYIQAYFKHCYSVFPIIPKRIFFKQFDSPIQHYNASYLLSPALLLMVMAHGAQQAQQDDECDTWFQQARAIVLQQPSHKPRLSTVVALALMSQFQSTSNPYPSMYSAMAFQMCLDLNLMRNYTGEMDIKNDMLYYQDEMDGGSDLKELQKRVCWGCYTLDKLIHIQTGQPWMLKTKDIDLDMPLLQPGDDVTEHQILETFVCSIKLLQIAERTLHQEQQQQLPAVRTHAYDQMALTLDNTLLDWLRSLPLHLQWTPALNNSNSLAAPNAPSNVMVFHLHILYNIIELGILKPYISSTAKSIQTRSAAVATHLVRLISALADNHAAWYYNYDFTTYALIESIKFHLGYCSCENLVLARHARFMFQQSMPTMKKLLPMIRTASTLDKITQFAVNLENAINEADTNAAAAEDGAGVFGQDDIMTPFVLGSFNARYGDEERQQWSKLDYFANGLITPPTVKSKPSISMSSTMFVPPTMSSFHSYGTSSHSAITDNLFQSAAPSLPQQQQHDWRATDRFQYTKINNTSTNNPLEFLHNQHPPQWLHATTATAGSSSSSTTTAATKKPPADPTTSTSDLTDIDALVAQIQENNNSPSSNNSSSSSTAAAVGVGATSVAMVSNENENLLYSLLSGRSNAPPPPTNNNTSAAPTSTAAVTAAATASIPTRNQSYSTFVQPYMNVGLGIYASAHQHHNDVIRQHLPSSNKVVLTQHPQIQ</sequence>
<evidence type="ECO:0000256" key="3">
    <source>
        <dbReference type="ARBA" id="ARBA00023015"/>
    </source>
</evidence>
<dbReference type="GO" id="GO:0008270">
    <property type="term" value="F:zinc ion binding"/>
    <property type="evidence" value="ECO:0007669"/>
    <property type="project" value="InterPro"/>
</dbReference>
<evidence type="ECO:0000313" key="9">
    <source>
        <dbReference type="EMBL" id="CEP14035.1"/>
    </source>
</evidence>
<feature type="region of interest" description="Disordered" evidence="7">
    <location>
        <begin position="754"/>
        <end position="774"/>
    </location>
</feature>
<feature type="region of interest" description="Disordered" evidence="7">
    <location>
        <begin position="671"/>
        <end position="698"/>
    </location>
</feature>
<keyword evidence="4" id="KW-0238">DNA-binding</keyword>
<evidence type="ECO:0000256" key="6">
    <source>
        <dbReference type="ARBA" id="ARBA00023242"/>
    </source>
</evidence>
<keyword evidence="2" id="KW-0862">Zinc</keyword>
<keyword evidence="1" id="KW-0479">Metal-binding</keyword>
<keyword evidence="5" id="KW-0804">Transcription</keyword>
<reference evidence="9 10" key="1">
    <citation type="submission" date="2014-09" db="EMBL/GenBank/DDBJ databases">
        <authorList>
            <person name="Ellenberger Sabrina"/>
        </authorList>
    </citation>
    <scope>NUCLEOTIDE SEQUENCE [LARGE SCALE GENOMIC DNA]</scope>
    <source>
        <strain evidence="9 10">CBS 412.66</strain>
    </source>
</reference>
<dbReference type="EMBL" id="LN730905">
    <property type="protein sequence ID" value="CEP14035.1"/>
    <property type="molecule type" value="Genomic_DNA"/>
</dbReference>
<keyword evidence="3" id="KW-0805">Transcription regulation</keyword>
<evidence type="ECO:0000256" key="7">
    <source>
        <dbReference type="SAM" id="MobiDB-lite"/>
    </source>
</evidence>
<accession>A0A0B7NFB9</accession>
<dbReference type="GO" id="GO:0006351">
    <property type="term" value="P:DNA-templated transcription"/>
    <property type="evidence" value="ECO:0007669"/>
    <property type="project" value="InterPro"/>
</dbReference>
<proteinExistence type="predicted"/>
<dbReference type="GO" id="GO:0003677">
    <property type="term" value="F:DNA binding"/>
    <property type="evidence" value="ECO:0007669"/>
    <property type="project" value="UniProtKB-KW"/>
</dbReference>
<feature type="region of interest" description="Disordered" evidence="7">
    <location>
        <begin position="1"/>
        <end position="65"/>
    </location>
</feature>
<dbReference type="PANTHER" id="PTHR31313">
    <property type="entry name" value="TY1 ENHANCER ACTIVATOR"/>
    <property type="match status" value="1"/>
</dbReference>
<keyword evidence="6" id="KW-0539">Nucleus</keyword>
<dbReference type="STRING" id="35722.A0A0B7NFB9"/>